<evidence type="ECO:0000313" key="11">
    <source>
        <dbReference type="Proteomes" id="UP000547674"/>
    </source>
</evidence>
<evidence type="ECO:0000256" key="1">
    <source>
        <dbReference type="ARBA" id="ARBA00004651"/>
    </source>
</evidence>
<evidence type="ECO:0000259" key="8">
    <source>
        <dbReference type="Pfam" id="PF02687"/>
    </source>
</evidence>
<evidence type="ECO:0000313" key="10">
    <source>
        <dbReference type="EMBL" id="NNF07141.1"/>
    </source>
</evidence>
<protein>
    <submittedName>
        <fullName evidence="10">ABC transporter permease</fullName>
    </submittedName>
</protein>
<dbReference type="AlphaFoldDB" id="A0A7Y2E8H9"/>
<dbReference type="InterPro" id="IPR025857">
    <property type="entry name" value="MacB_PCD"/>
</dbReference>
<dbReference type="Pfam" id="PF12704">
    <property type="entry name" value="MacB_PCD"/>
    <property type="match status" value="1"/>
</dbReference>
<keyword evidence="4 7" id="KW-0812">Transmembrane</keyword>
<feature type="transmembrane region" description="Helical" evidence="7">
    <location>
        <begin position="326"/>
        <end position="355"/>
    </location>
</feature>
<evidence type="ECO:0000256" key="7">
    <source>
        <dbReference type="SAM" id="Phobius"/>
    </source>
</evidence>
<keyword evidence="5 7" id="KW-1133">Transmembrane helix</keyword>
<feature type="transmembrane region" description="Helical" evidence="7">
    <location>
        <begin position="375"/>
        <end position="399"/>
    </location>
</feature>
<organism evidence="10 11">
    <name type="scientific">Eiseniibacteriota bacterium</name>
    <dbReference type="NCBI Taxonomy" id="2212470"/>
    <lineage>
        <taxon>Bacteria</taxon>
        <taxon>Candidatus Eiseniibacteriota</taxon>
    </lineage>
</organism>
<accession>A0A7Y2E8H9</accession>
<keyword evidence="3" id="KW-1003">Cell membrane</keyword>
<comment type="subcellular location">
    <subcellularLocation>
        <location evidence="1">Cell membrane</location>
        <topology evidence="1">Multi-pass membrane protein</topology>
    </subcellularLocation>
</comment>
<dbReference type="Proteomes" id="UP000547674">
    <property type="component" value="Unassembled WGS sequence"/>
</dbReference>
<dbReference type="PANTHER" id="PTHR30489">
    <property type="entry name" value="LIPOPROTEIN-RELEASING SYSTEM TRANSMEMBRANE PROTEIN LOLE"/>
    <property type="match status" value="1"/>
</dbReference>
<dbReference type="GO" id="GO:0098797">
    <property type="term" value="C:plasma membrane protein complex"/>
    <property type="evidence" value="ECO:0007669"/>
    <property type="project" value="TreeGrafter"/>
</dbReference>
<keyword evidence="6 7" id="KW-0472">Membrane</keyword>
<feature type="domain" description="MacB-like periplasmic core" evidence="9">
    <location>
        <begin position="19"/>
        <end position="250"/>
    </location>
</feature>
<dbReference type="InterPro" id="IPR051447">
    <property type="entry name" value="Lipoprotein-release_system"/>
</dbReference>
<comment type="similarity">
    <text evidence="2">Belongs to the ABC-4 integral membrane protein family. LolC/E subfamily.</text>
</comment>
<dbReference type="EMBL" id="JABDJR010000412">
    <property type="protein sequence ID" value="NNF07141.1"/>
    <property type="molecule type" value="Genomic_DNA"/>
</dbReference>
<evidence type="ECO:0000256" key="6">
    <source>
        <dbReference type="ARBA" id="ARBA00023136"/>
    </source>
</evidence>
<feature type="domain" description="ABC3 transporter permease C-terminal" evidence="8">
    <location>
        <begin position="284"/>
        <end position="409"/>
    </location>
</feature>
<evidence type="ECO:0000256" key="3">
    <source>
        <dbReference type="ARBA" id="ARBA00022475"/>
    </source>
</evidence>
<dbReference type="Pfam" id="PF02687">
    <property type="entry name" value="FtsX"/>
    <property type="match status" value="1"/>
</dbReference>
<feature type="transmembrane region" description="Helical" evidence="7">
    <location>
        <begin position="20"/>
        <end position="39"/>
    </location>
</feature>
<evidence type="ECO:0000256" key="2">
    <source>
        <dbReference type="ARBA" id="ARBA00005236"/>
    </source>
</evidence>
<dbReference type="PANTHER" id="PTHR30489:SF0">
    <property type="entry name" value="LIPOPROTEIN-RELEASING SYSTEM TRANSMEMBRANE PROTEIN LOLE"/>
    <property type="match status" value="1"/>
</dbReference>
<dbReference type="GO" id="GO:0044874">
    <property type="term" value="P:lipoprotein localization to outer membrane"/>
    <property type="evidence" value="ECO:0007669"/>
    <property type="project" value="TreeGrafter"/>
</dbReference>
<sequence>MSTLFRIAIRNLLKNRRRTLTAVLAIAMGYAAVNVFGGFTRYINSNLRDSFIYNQGNGHLGIFREGFLEKGLLDPEAYLLTESETDSLLTMLRARPDVSLATPQLTITGIVSNGSASTIFIGVGRVPSDAATMQERAPGMLGKLKPFEGEPLRDDAREGVAVSEGLAAILDLNVGDGIIAVSPTIDGQTNALDAEMFQTFEAAVDLLNDKLMFVPLRFARDLFATERADRIIVLLNETADTERVREELKAAFREQGQSFELRTWEDLSLLYRKVRQMFDIIFLFLFIIVLVISVMSVVNTVNMAVMERIREIGTLRALGMRRAQIVRLFALESAVLGIVGSFLGIALTLGVWGIVKLIGPTWVPPIITARIPLEIYLVPEYLIGAFIFLLALAITSATFPARRAARQEIVDALGHA</sequence>
<evidence type="ECO:0000256" key="4">
    <source>
        <dbReference type="ARBA" id="ARBA00022692"/>
    </source>
</evidence>
<reference evidence="10 11" key="1">
    <citation type="submission" date="2020-03" db="EMBL/GenBank/DDBJ databases">
        <title>Metabolic flexibility allows generalist bacteria to become dominant in a frequently disturbed ecosystem.</title>
        <authorList>
            <person name="Chen Y.-J."/>
            <person name="Leung P.M."/>
            <person name="Bay S.K."/>
            <person name="Hugenholtz P."/>
            <person name="Kessler A.J."/>
            <person name="Shelley G."/>
            <person name="Waite D.W."/>
            <person name="Cook P.L."/>
            <person name="Greening C."/>
        </authorList>
    </citation>
    <scope>NUCLEOTIDE SEQUENCE [LARGE SCALE GENOMIC DNA]</scope>
    <source>
        <strain evidence="10">SS_bin_28</strain>
    </source>
</reference>
<gene>
    <name evidence="10" type="ORF">HKN21_10305</name>
</gene>
<evidence type="ECO:0000259" key="9">
    <source>
        <dbReference type="Pfam" id="PF12704"/>
    </source>
</evidence>
<proteinExistence type="inferred from homology"/>
<evidence type="ECO:0000256" key="5">
    <source>
        <dbReference type="ARBA" id="ARBA00022989"/>
    </source>
</evidence>
<dbReference type="InterPro" id="IPR003838">
    <property type="entry name" value="ABC3_permease_C"/>
</dbReference>
<feature type="transmembrane region" description="Helical" evidence="7">
    <location>
        <begin position="280"/>
        <end position="305"/>
    </location>
</feature>
<name>A0A7Y2E8H9_UNCEI</name>
<comment type="caution">
    <text evidence="10">The sequence shown here is derived from an EMBL/GenBank/DDBJ whole genome shotgun (WGS) entry which is preliminary data.</text>
</comment>